<dbReference type="Proteomes" id="UP000010388">
    <property type="component" value="Chromosome"/>
</dbReference>
<evidence type="ECO:0000313" key="2">
    <source>
        <dbReference type="Proteomes" id="UP000010388"/>
    </source>
</evidence>
<name>K9P3B0_CYAGP</name>
<protein>
    <submittedName>
        <fullName evidence="1">Uncharacterized protein</fullName>
    </submittedName>
</protein>
<dbReference type="KEGG" id="cgc:Cyagr_0257"/>
<gene>
    <name evidence="1" type="ordered locus">Cyagr_0257</name>
</gene>
<proteinExistence type="predicted"/>
<organism evidence="1 2">
    <name type="scientific">Cyanobium gracile (strain ATCC 27147 / PCC 6307)</name>
    <dbReference type="NCBI Taxonomy" id="292564"/>
    <lineage>
        <taxon>Bacteria</taxon>
        <taxon>Bacillati</taxon>
        <taxon>Cyanobacteriota</taxon>
        <taxon>Cyanophyceae</taxon>
        <taxon>Synechococcales</taxon>
        <taxon>Prochlorococcaceae</taxon>
        <taxon>Cyanobium</taxon>
    </lineage>
</organism>
<dbReference type="AlphaFoldDB" id="K9P3B0"/>
<dbReference type="EMBL" id="CP003495">
    <property type="protein sequence ID" value="AFY27458.1"/>
    <property type="molecule type" value="Genomic_DNA"/>
</dbReference>
<accession>K9P3B0</accession>
<reference evidence="2" key="1">
    <citation type="journal article" date="2013" name="Proc. Natl. Acad. Sci. U.S.A.">
        <title>Improving the coverage of the cyanobacterial phylum using diversity-driven genome sequencing.</title>
        <authorList>
            <person name="Shih P.M."/>
            <person name="Wu D."/>
            <person name="Latifi A."/>
            <person name="Axen S.D."/>
            <person name="Fewer D.P."/>
            <person name="Talla E."/>
            <person name="Calteau A."/>
            <person name="Cai F."/>
            <person name="Tandeau de Marsac N."/>
            <person name="Rippka R."/>
            <person name="Herdman M."/>
            <person name="Sivonen K."/>
            <person name="Coursin T."/>
            <person name="Laurent T."/>
            <person name="Goodwin L."/>
            <person name="Nolan M."/>
            <person name="Davenport K.W."/>
            <person name="Han C.S."/>
            <person name="Rubin E.M."/>
            <person name="Eisen J.A."/>
            <person name="Woyke T."/>
            <person name="Gugger M."/>
            <person name="Kerfeld C.A."/>
        </authorList>
    </citation>
    <scope>NUCLEOTIDE SEQUENCE [LARGE SCALE GENOMIC DNA]</scope>
    <source>
        <strain evidence="2">ATCC 27147 / PCC 6307</strain>
    </source>
</reference>
<dbReference type="HOGENOM" id="CLU_3167078_0_0_3"/>
<evidence type="ECO:0000313" key="1">
    <source>
        <dbReference type="EMBL" id="AFY27458.1"/>
    </source>
</evidence>
<sequence>MSLYGGEVVCWAHQSIAHACMDEGIMYPSEAFAYPLGIDREDPETSW</sequence>